<reference evidence="1" key="1">
    <citation type="journal article" date="2021" name="bioRxiv">
        <title>Whole Genome Assembly and Annotation of Northern Wild Rice, Zizania palustris L., Supports a Whole Genome Duplication in the Zizania Genus.</title>
        <authorList>
            <person name="Haas M."/>
            <person name="Kono T."/>
            <person name="Macchietto M."/>
            <person name="Millas R."/>
            <person name="McGilp L."/>
            <person name="Shao M."/>
            <person name="Duquette J."/>
            <person name="Hirsch C.N."/>
            <person name="Kimball J."/>
        </authorList>
    </citation>
    <scope>NUCLEOTIDE SEQUENCE</scope>
    <source>
        <tissue evidence="1">Fresh leaf tissue</tissue>
    </source>
</reference>
<organism evidence="1 2">
    <name type="scientific">Zizania palustris</name>
    <name type="common">Northern wild rice</name>
    <dbReference type="NCBI Taxonomy" id="103762"/>
    <lineage>
        <taxon>Eukaryota</taxon>
        <taxon>Viridiplantae</taxon>
        <taxon>Streptophyta</taxon>
        <taxon>Embryophyta</taxon>
        <taxon>Tracheophyta</taxon>
        <taxon>Spermatophyta</taxon>
        <taxon>Magnoliopsida</taxon>
        <taxon>Liliopsida</taxon>
        <taxon>Poales</taxon>
        <taxon>Poaceae</taxon>
        <taxon>BOP clade</taxon>
        <taxon>Oryzoideae</taxon>
        <taxon>Oryzeae</taxon>
        <taxon>Zizaniinae</taxon>
        <taxon>Zizania</taxon>
    </lineage>
</organism>
<name>A0A8J5S7Q7_ZIZPA</name>
<dbReference type="EMBL" id="JAAALK010000288">
    <property type="protein sequence ID" value="KAG8051516.1"/>
    <property type="molecule type" value="Genomic_DNA"/>
</dbReference>
<protein>
    <submittedName>
        <fullName evidence="1">Uncharacterized protein</fullName>
    </submittedName>
</protein>
<dbReference type="Proteomes" id="UP000729402">
    <property type="component" value="Unassembled WGS sequence"/>
</dbReference>
<dbReference type="AlphaFoldDB" id="A0A8J5S7Q7"/>
<sequence length="114" mass="13103">MDGDRRRSAAIALPRGSPAWRRLVAWLQLLLKAFAQRYGEEVARWRPVFLLFVAFLAQRGLRRAYLSWKESRLRLRTAATAAAVTVQAAFRAMAARRELSLRRRTRAAVRIQAP</sequence>
<evidence type="ECO:0000313" key="1">
    <source>
        <dbReference type="EMBL" id="KAG8051516.1"/>
    </source>
</evidence>
<keyword evidence="2" id="KW-1185">Reference proteome</keyword>
<dbReference type="PROSITE" id="PS50096">
    <property type="entry name" value="IQ"/>
    <property type="match status" value="1"/>
</dbReference>
<dbReference type="EMBL" id="JAAALK010000288">
    <property type="protein sequence ID" value="KAG8051517.1"/>
    <property type="molecule type" value="Genomic_DNA"/>
</dbReference>
<proteinExistence type="predicted"/>
<gene>
    <name evidence="1" type="ORF">GUJ93_ZPchr0001g31215</name>
</gene>
<reference evidence="1" key="2">
    <citation type="submission" date="2021-02" db="EMBL/GenBank/DDBJ databases">
        <authorList>
            <person name="Kimball J.A."/>
            <person name="Haas M.W."/>
            <person name="Macchietto M."/>
            <person name="Kono T."/>
            <person name="Duquette J."/>
            <person name="Shao M."/>
        </authorList>
    </citation>
    <scope>NUCLEOTIDE SEQUENCE</scope>
    <source>
        <tissue evidence="1">Fresh leaf tissue</tissue>
    </source>
</reference>
<comment type="caution">
    <text evidence="1">The sequence shown here is derived from an EMBL/GenBank/DDBJ whole genome shotgun (WGS) entry which is preliminary data.</text>
</comment>
<evidence type="ECO:0000313" key="2">
    <source>
        <dbReference type="Proteomes" id="UP000729402"/>
    </source>
</evidence>
<accession>A0A8J5S7Q7</accession>